<dbReference type="Gene3D" id="3.40.630.30">
    <property type="match status" value="1"/>
</dbReference>
<organism evidence="4 5">
    <name type="scientific">Arenibacter palladensis</name>
    <dbReference type="NCBI Taxonomy" id="237373"/>
    <lineage>
        <taxon>Bacteria</taxon>
        <taxon>Pseudomonadati</taxon>
        <taxon>Bacteroidota</taxon>
        <taxon>Flavobacteriia</taxon>
        <taxon>Flavobacteriales</taxon>
        <taxon>Flavobacteriaceae</taxon>
        <taxon>Arenibacter</taxon>
    </lineage>
</organism>
<feature type="domain" description="N-acetyltransferase" evidence="3">
    <location>
        <begin position="1"/>
        <end position="166"/>
    </location>
</feature>
<dbReference type="OrthoDB" id="9796381at2"/>
<dbReference type="GO" id="GO:0005840">
    <property type="term" value="C:ribosome"/>
    <property type="evidence" value="ECO:0007669"/>
    <property type="project" value="UniProtKB-KW"/>
</dbReference>
<reference evidence="5" key="1">
    <citation type="submission" date="2016-11" db="EMBL/GenBank/DDBJ databases">
        <authorList>
            <person name="Varghese N."/>
            <person name="Submissions S."/>
        </authorList>
    </citation>
    <scope>NUCLEOTIDE SEQUENCE [LARGE SCALE GENOMIC DNA]</scope>
    <source>
        <strain evidence="5">DSM 17539</strain>
    </source>
</reference>
<dbReference type="PANTHER" id="PTHR43877">
    <property type="entry name" value="AMINOALKYLPHOSPHONATE N-ACETYLTRANSFERASE-RELATED-RELATED"/>
    <property type="match status" value="1"/>
</dbReference>
<dbReference type="EMBL" id="FQUX01000001">
    <property type="protein sequence ID" value="SHE58595.1"/>
    <property type="molecule type" value="Genomic_DNA"/>
</dbReference>
<keyword evidence="4" id="KW-0687">Ribonucleoprotein</keyword>
<dbReference type="CDD" id="cd04301">
    <property type="entry name" value="NAT_SF"/>
    <property type="match status" value="1"/>
</dbReference>
<protein>
    <submittedName>
        <fullName evidence="4">Ribosomal protein S18 acetylase RimI</fullName>
    </submittedName>
</protein>
<dbReference type="InterPro" id="IPR016181">
    <property type="entry name" value="Acyl_CoA_acyltransferase"/>
</dbReference>
<dbReference type="RefSeq" id="WP_072860307.1">
    <property type="nucleotide sequence ID" value="NZ_FQUX01000001.1"/>
</dbReference>
<keyword evidence="2" id="KW-0012">Acyltransferase</keyword>
<keyword evidence="5" id="KW-1185">Reference proteome</keyword>
<gene>
    <name evidence="4" type="ORF">SAMN03080594_101701</name>
</gene>
<evidence type="ECO:0000313" key="4">
    <source>
        <dbReference type="EMBL" id="SHE58595.1"/>
    </source>
</evidence>
<keyword evidence="4" id="KW-0689">Ribosomal protein</keyword>
<dbReference type="Pfam" id="PF00583">
    <property type="entry name" value="Acetyltransf_1"/>
    <property type="match status" value="1"/>
</dbReference>
<proteinExistence type="predicted"/>
<evidence type="ECO:0000256" key="2">
    <source>
        <dbReference type="ARBA" id="ARBA00023315"/>
    </source>
</evidence>
<dbReference type="SUPFAM" id="SSF55729">
    <property type="entry name" value="Acyl-CoA N-acyltransferases (Nat)"/>
    <property type="match status" value="1"/>
</dbReference>
<evidence type="ECO:0000259" key="3">
    <source>
        <dbReference type="PROSITE" id="PS51186"/>
    </source>
</evidence>
<keyword evidence="1" id="KW-0808">Transferase</keyword>
<name>A0A1M4UPL0_9FLAO</name>
<dbReference type="AlphaFoldDB" id="A0A1M4UPL0"/>
<dbReference type="GO" id="GO:0016747">
    <property type="term" value="F:acyltransferase activity, transferring groups other than amino-acyl groups"/>
    <property type="evidence" value="ECO:0007669"/>
    <property type="project" value="InterPro"/>
</dbReference>
<dbReference type="Proteomes" id="UP000184406">
    <property type="component" value="Unassembled WGS sequence"/>
</dbReference>
<evidence type="ECO:0000313" key="5">
    <source>
        <dbReference type="Proteomes" id="UP000184406"/>
    </source>
</evidence>
<evidence type="ECO:0000256" key="1">
    <source>
        <dbReference type="ARBA" id="ARBA00022679"/>
    </source>
</evidence>
<dbReference type="InterPro" id="IPR000182">
    <property type="entry name" value="GNAT_dom"/>
</dbReference>
<sequence length="166" mass="19487">MIRLAKILEIPDILNITKACAKSMIDQGIYQWNEFYPSKEAFEKDIARKELYVLEENGEIIGTIVVSTLMDDEYFPINWLTPNTNNLYIHRLAVHPKEQKKGYAQDLMNFAEDYARKGGFISVRLDTFSKNSRNNKFYKARGYREVGDIYFPKQSKLPFHCYELIL</sequence>
<dbReference type="PROSITE" id="PS51186">
    <property type="entry name" value="GNAT"/>
    <property type="match status" value="1"/>
</dbReference>
<accession>A0A1M4UPL0</accession>
<dbReference type="InterPro" id="IPR050832">
    <property type="entry name" value="Bact_Acetyltransf"/>
</dbReference>